<dbReference type="Gene3D" id="3.30.420.10">
    <property type="entry name" value="Ribonuclease H-like superfamily/Ribonuclease H"/>
    <property type="match status" value="1"/>
</dbReference>
<keyword evidence="3" id="KW-1185">Reference proteome</keyword>
<reference evidence="2" key="1">
    <citation type="submission" date="2021-06" db="EMBL/GenBank/DDBJ databases">
        <title>Parelaphostrongylus tenuis whole genome reference sequence.</title>
        <authorList>
            <person name="Garwood T.J."/>
            <person name="Larsen P.A."/>
            <person name="Fountain-Jones N.M."/>
            <person name="Garbe J.R."/>
            <person name="Macchietto M.G."/>
            <person name="Kania S.A."/>
            <person name="Gerhold R.W."/>
            <person name="Richards J.E."/>
            <person name="Wolf T.M."/>
        </authorList>
    </citation>
    <scope>NUCLEOTIDE SEQUENCE</scope>
    <source>
        <strain evidence="2">MNPRO001-30</strain>
        <tissue evidence="2">Meninges</tissue>
    </source>
</reference>
<proteinExistence type="predicted"/>
<dbReference type="SUPFAM" id="SSF53098">
    <property type="entry name" value="Ribonuclease H-like"/>
    <property type="match status" value="1"/>
</dbReference>
<dbReference type="GO" id="GO:0003676">
    <property type="term" value="F:nucleic acid binding"/>
    <property type="evidence" value="ECO:0007669"/>
    <property type="project" value="InterPro"/>
</dbReference>
<dbReference type="PROSITE" id="PS50822">
    <property type="entry name" value="PIWI"/>
    <property type="match status" value="1"/>
</dbReference>
<dbReference type="AlphaFoldDB" id="A0AAD5M0G1"/>
<dbReference type="InterPro" id="IPR036397">
    <property type="entry name" value="RNaseH_sf"/>
</dbReference>
<evidence type="ECO:0000259" key="1">
    <source>
        <dbReference type="PROSITE" id="PS50822"/>
    </source>
</evidence>
<sequence>MGMDFPKWPDLVKYGRGRDDVVILFNEIANEYKQTSINCDLVIVVLPGKNSDIYMTVKESSDMIHGIMSQCVLIKNVQRPSPAACSNIVLKVNMKLGGINSRIVADNITHKYIIDQPTLVVGTDVARPTQAEERMNIPSVAAIVANIDLLPQSYGANVEVQRKCRESVVYLLDAIRERLISFYRNTNHKSTRIIVYRDGVAEGQFAEVLREEIQGIRSACMILSLDYRPPITYVVVQKRHHARMFCKYTSDMVGKARNIPPGTTMSYRALIWGHLPNTHRLTLESFHQKDSISICARTTVYRAHPVLLDIMYCGMTITSPLMRCKPSHTECATHMDVAHVLFQSQLQYIMPTSSLLELDATSRENCDISAHQSNSDAALQECVSVTDKFKSRMYFI</sequence>
<comment type="caution">
    <text evidence="2">The sequence shown here is derived from an EMBL/GenBank/DDBJ whole genome shotgun (WGS) entry which is preliminary data.</text>
</comment>
<name>A0AAD5M0G1_PARTN</name>
<dbReference type="InterPro" id="IPR003165">
    <property type="entry name" value="Piwi"/>
</dbReference>
<dbReference type="Gene3D" id="3.40.50.2300">
    <property type="match status" value="1"/>
</dbReference>
<dbReference type="Proteomes" id="UP001196413">
    <property type="component" value="Unassembled WGS sequence"/>
</dbReference>
<gene>
    <name evidence="2" type="ORF">KIN20_003601</name>
</gene>
<dbReference type="SMART" id="SM00950">
    <property type="entry name" value="Piwi"/>
    <property type="match status" value="1"/>
</dbReference>
<accession>A0AAD5M0G1</accession>
<dbReference type="Pfam" id="PF02171">
    <property type="entry name" value="Piwi"/>
    <property type="match status" value="1"/>
</dbReference>
<dbReference type="EMBL" id="JAHQIW010000482">
    <property type="protein sequence ID" value="KAJ1348323.1"/>
    <property type="molecule type" value="Genomic_DNA"/>
</dbReference>
<feature type="domain" description="Piwi" evidence="1">
    <location>
        <begin position="41"/>
        <end position="265"/>
    </location>
</feature>
<evidence type="ECO:0000313" key="3">
    <source>
        <dbReference type="Proteomes" id="UP001196413"/>
    </source>
</evidence>
<protein>
    <recommendedName>
        <fullName evidence="1">Piwi domain-containing protein</fullName>
    </recommendedName>
</protein>
<organism evidence="2 3">
    <name type="scientific">Parelaphostrongylus tenuis</name>
    <name type="common">Meningeal worm</name>
    <dbReference type="NCBI Taxonomy" id="148309"/>
    <lineage>
        <taxon>Eukaryota</taxon>
        <taxon>Metazoa</taxon>
        <taxon>Ecdysozoa</taxon>
        <taxon>Nematoda</taxon>
        <taxon>Chromadorea</taxon>
        <taxon>Rhabditida</taxon>
        <taxon>Rhabditina</taxon>
        <taxon>Rhabditomorpha</taxon>
        <taxon>Strongyloidea</taxon>
        <taxon>Metastrongylidae</taxon>
        <taxon>Parelaphostrongylus</taxon>
    </lineage>
</organism>
<dbReference type="PANTHER" id="PTHR22891">
    <property type="entry name" value="EUKARYOTIC TRANSLATION INITIATION FACTOR 2C"/>
    <property type="match status" value="1"/>
</dbReference>
<evidence type="ECO:0000313" key="2">
    <source>
        <dbReference type="EMBL" id="KAJ1348323.1"/>
    </source>
</evidence>
<dbReference type="InterPro" id="IPR012337">
    <property type="entry name" value="RNaseH-like_sf"/>
</dbReference>